<evidence type="ECO:0000313" key="4">
    <source>
        <dbReference type="Proteomes" id="UP001524944"/>
    </source>
</evidence>
<feature type="transmembrane region" description="Helical" evidence="1">
    <location>
        <begin position="30"/>
        <end position="52"/>
    </location>
</feature>
<name>A0ABT1Y4D0_9FIRM</name>
<keyword evidence="1" id="KW-0472">Membrane</keyword>
<gene>
    <name evidence="3" type="ORF">NVS47_09480</name>
</gene>
<feature type="domain" description="DUF58" evidence="2">
    <location>
        <begin position="194"/>
        <end position="239"/>
    </location>
</feature>
<dbReference type="EMBL" id="JANPWE010000004">
    <property type="protein sequence ID" value="MCR6545737.1"/>
    <property type="molecule type" value="Genomic_DNA"/>
</dbReference>
<evidence type="ECO:0000313" key="3">
    <source>
        <dbReference type="EMBL" id="MCR6545737.1"/>
    </source>
</evidence>
<dbReference type="InterPro" id="IPR002881">
    <property type="entry name" value="DUF58"/>
</dbReference>
<proteinExistence type="predicted"/>
<protein>
    <submittedName>
        <fullName evidence="3">DUF58 domain-containing protein</fullName>
    </submittedName>
</protein>
<organism evidence="3 4">
    <name type="scientific">Dehalobacterium formicoaceticum</name>
    <dbReference type="NCBI Taxonomy" id="51515"/>
    <lineage>
        <taxon>Bacteria</taxon>
        <taxon>Bacillati</taxon>
        <taxon>Bacillota</taxon>
        <taxon>Clostridia</taxon>
        <taxon>Eubacteriales</taxon>
        <taxon>Peptococcaceae</taxon>
        <taxon>Dehalobacterium</taxon>
    </lineage>
</organism>
<sequence length="401" mass="46203">MRLNRILYGSLLMLAFLFVYFYGGKIPYMLFYTVLALPVVSFLLSAAGYFGFKYEQSLNNSSAVKGDKVTLKLQIVNRSLFILPYVSIQIFSGGLLSQESVIRNLSLQPFSKKEFFYDYVYKYRGCYELGVSGIVVQDFLGIFRLVRKNKMPLRVTVYPRLIIIDNMALVSRDLSEPISNLRNLHEDISTIEGIRKYNYGDSMSKIHWKLSAKMNELMIKEYQWKAADRTLFIVDLKRNPFTPDSNAVIEDKHIEAIVAVLRYYIHHGVAVRLVYHDEEIRSMDCNSPLDFENAYQTLAKVQFNQKVSFTDLIEGQIDYGINKPDILLSTSNLDDRLYETICRMKSVGYEISLVYISPEEIMGEKKPDTGQKLSVLPESGIKVYRINIRDEIKGVLEYGGR</sequence>
<reference evidence="3 4" key="1">
    <citation type="submission" date="2022-08" db="EMBL/GenBank/DDBJ databases">
        <title>Proteogenomics of the novel Dehalobacterium formicoaceticum strain EZ94 highlights a key role of methyltransferases during anaerobic dichloromethane degradation.</title>
        <authorList>
            <person name="Wasmund K."/>
        </authorList>
    </citation>
    <scope>NUCLEOTIDE SEQUENCE [LARGE SCALE GENOMIC DNA]</scope>
    <source>
        <strain evidence="3 4">EZ94</strain>
    </source>
</reference>
<dbReference type="Pfam" id="PF01882">
    <property type="entry name" value="DUF58"/>
    <property type="match status" value="1"/>
</dbReference>
<keyword evidence="1" id="KW-1133">Transmembrane helix</keyword>
<dbReference type="Proteomes" id="UP001524944">
    <property type="component" value="Unassembled WGS sequence"/>
</dbReference>
<feature type="transmembrane region" description="Helical" evidence="1">
    <location>
        <begin position="6"/>
        <end position="23"/>
    </location>
</feature>
<keyword evidence="1" id="KW-0812">Transmembrane</keyword>
<dbReference type="PANTHER" id="PTHR34351">
    <property type="entry name" value="SLR1927 PROTEIN-RELATED"/>
    <property type="match status" value="1"/>
</dbReference>
<evidence type="ECO:0000256" key="1">
    <source>
        <dbReference type="SAM" id="Phobius"/>
    </source>
</evidence>
<dbReference type="PANTHER" id="PTHR34351:SF2">
    <property type="entry name" value="DUF58 DOMAIN-CONTAINING PROTEIN"/>
    <property type="match status" value="1"/>
</dbReference>
<keyword evidence="4" id="KW-1185">Reference proteome</keyword>
<evidence type="ECO:0000259" key="2">
    <source>
        <dbReference type="Pfam" id="PF01882"/>
    </source>
</evidence>
<accession>A0ABT1Y4D0</accession>
<comment type="caution">
    <text evidence="3">The sequence shown here is derived from an EMBL/GenBank/DDBJ whole genome shotgun (WGS) entry which is preliminary data.</text>
</comment>